<gene>
    <name evidence="3" type="ORF">GCM10009092_07900</name>
</gene>
<keyword evidence="4" id="KW-1185">Reference proteome</keyword>
<sequence>MVNQFSMPDAGWVIRAVFIAVVGFALVYPFLHREEQGLLPEPKQLAMPVPDFNAFENVEEKKQAFFDYLRPAVEYHNQLILHDRNMLQAIRQKMIDGQPLTQLQKRKLEKLSQTYKLAKAPADIDSINRLLRRVDIVPVELVLVQAANESAWGTSRFARQGYNFFGMWCFRKGCGFVPRQREEDAGHEVARFRDLSHAVQAYLTNINSHYAYSELRGIRAGLRRNQQTVTAEYLVEGLMGYSERGQDYIDELLQMIRVNRKYLNS</sequence>
<evidence type="ECO:0000313" key="4">
    <source>
        <dbReference type="Proteomes" id="UP001501757"/>
    </source>
</evidence>
<keyword evidence="1" id="KW-0812">Transmembrane</keyword>
<dbReference type="InterPro" id="IPR053195">
    <property type="entry name" value="Bax-like"/>
</dbReference>
<dbReference type="PANTHER" id="PTHR40572">
    <property type="entry name" value="PROTEIN BAX"/>
    <property type="match status" value="1"/>
</dbReference>
<evidence type="ECO:0000256" key="1">
    <source>
        <dbReference type="SAM" id="Phobius"/>
    </source>
</evidence>
<evidence type="ECO:0000313" key="3">
    <source>
        <dbReference type="EMBL" id="GAA0345826.1"/>
    </source>
</evidence>
<accession>A0ABP3GHM7</accession>
<proteinExistence type="predicted"/>
<keyword evidence="1" id="KW-1133">Transmembrane helix</keyword>
<evidence type="ECO:0000259" key="2">
    <source>
        <dbReference type="Pfam" id="PF01832"/>
    </source>
</evidence>
<dbReference type="EMBL" id="BAAAEI010000006">
    <property type="protein sequence ID" value="GAA0345826.1"/>
    <property type="molecule type" value="Genomic_DNA"/>
</dbReference>
<feature type="domain" description="Mannosyl-glycoprotein endo-beta-N-acetylglucosamidase-like" evidence="2">
    <location>
        <begin position="127"/>
        <end position="259"/>
    </location>
</feature>
<dbReference type="RefSeq" id="WP_343842028.1">
    <property type="nucleotide sequence ID" value="NZ_BAAAEI010000006.1"/>
</dbReference>
<feature type="transmembrane region" description="Helical" evidence="1">
    <location>
        <begin position="12"/>
        <end position="31"/>
    </location>
</feature>
<protein>
    <submittedName>
        <fullName evidence="3">Glucosaminidase domain-containing protein</fullName>
    </submittedName>
</protein>
<name>A0ABP3GHM7_9ALTE</name>
<organism evidence="3 4">
    <name type="scientific">Bowmanella denitrificans</name>
    <dbReference type="NCBI Taxonomy" id="366582"/>
    <lineage>
        <taxon>Bacteria</taxon>
        <taxon>Pseudomonadati</taxon>
        <taxon>Pseudomonadota</taxon>
        <taxon>Gammaproteobacteria</taxon>
        <taxon>Alteromonadales</taxon>
        <taxon>Alteromonadaceae</taxon>
        <taxon>Bowmanella</taxon>
    </lineage>
</organism>
<dbReference type="Gene3D" id="1.10.530.10">
    <property type="match status" value="1"/>
</dbReference>
<comment type="caution">
    <text evidence="3">The sequence shown here is derived from an EMBL/GenBank/DDBJ whole genome shotgun (WGS) entry which is preliminary data.</text>
</comment>
<keyword evidence="1" id="KW-0472">Membrane</keyword>
<dbReference type="PANTHER" id="PTHR40572:SF1">
    <property type="entry name" value="PROTEIN BAX"/>
    <property type="match status" value="1"/>
</dbReference>
<dbReference type="Pfam" id="PF01832">
    <property type="entry name" value="Glucosaminidase"/>
    <property type="match status" value="1"/>
</dbReference>
<dbReference type="Proteomes" id="UP001501757">
    <property type="component" value="Unassembled WGS sequence"/>
</dbReference>
<dbReference type="InterPro" id="IPR002901">
    <property type="entry name" value="MGlyc_endo_b_GlcNAc-like_dom"/>
</dbReference>
<reference evidence="4" key="1">
    <citation type="journal article" date="2019" name="Int. J. Syst. Evol. Microbiol.">
        <title>The Global Catalogue of Microorganisms (GCM) 10K type strain sequencing project: providing services to taxonomists for standard genome sequencing and annotation.</title>
        <authorList>
            <consortium name="The Broad Institute Genomics Platform"/>
            <consortium name="The Broad Institute Genome Sequencing Center for Infectious Disease"/>
            <person name="Wu L."/>
            <person name="Ma J."/>
        </authorList>
    </citation>
    <scope>NUCLEOTIDE SEQUENCE [LARGE SCALE GENOMIC DNA]</scope>
    <source>
        <strain evidence="4">JCM 13378</strain>
    </source>
</reference>